<dbReference type="EMBL" id="JBHXPM010000030">
    <property type="protein sequence ID" value="MFD3959682.1"/>
    <property type="molecule type" value="Genomic_DNA"/>
</dbReference>
<comment type="caution">
    <text evidence="1">The sequence shown here is derived from an EMBL/GenBank/DDBJ whole genome shotgun (WGS) entry which is preliminary data.</text>
</comment>
<accession>A0ABW6E3M9</accession>
<sequence>MTLLRREYAEEIFDALAKDGVELHHLLLHADSDAIAKRIEGSMEFPGDGERSVKVRAFRRRKIEVYEHAYATWLDERAEVIDTTALTPDQVVEEALPPEPFVNSSAIAKMAGPAAVVADYSWPGTSTTVLRLRAPDGRQMILKSNTSRDSFRRELTALSAWAPALGASAPQLLDVDENAQLLLTTAVTGQPLQYLTLTGPQERRAYERAVTGALLTAREILYARG</sequence>
<dbReference type="Gene3D" id="3.40.50.300">
    <property type="entry name" value="P-loop containing nucleotide triphosphate hydrolases"/>
    <property type="match status" value="1"/>
</dbReference>
<evidence type="ECO:0000313" key="2">
    <source>
        <dbReference type="Proteomes" id="UP001598300"/>
    </source>
</evidence>
<gene>
    <name evidence="1" type="ORF">ACFWR3_26860</name>
</gene>
<name>A0ABW6E3M9_9ACTN</name>
<dbReference type="RefSeq" id="WP_179115597.1">
    <property type="nucleotide sequence ID" value="NZ_JBHVRE010000030.1"/>
</dbReference>
<protein>
    <submittedName>
        <fullName evidence="1">Uncharacterized protein</fullName>
    </submittedName>
</protein>
<proteinExistence type="predicted"/>
<dbReference type="Proteomes" id="UP001598300">
    <property type="component" value="Unassembled WGS sequence"/>
</dbReference>
<reference evidence="1 2" key="1">
    <citation type="submission" date="2024-09" db="EMBL/GenBank/DDBJ databases">
        <title>The Natural Products Discovery Center: Release of the First 8490 Sequenced Strains for Exploring Actinobacteria Biosynthetic Diversity.</title>
        <authorList>
            <person name="Kalkreuter E."/>
            <person name="Kautsar S.A."/>
            <person name="Yang D."/>
            <person name="Bader C.D."/>
            <person name="Teijaro C.N."/>
            <person name="Fluegel L."/>
            <person name="Davis C.M."/>
            <person name="Simpson J.R."/>
            <person name="Lauterbach L."/>
            <person name="Steele A.D."/>
            <person name="Gui C."/>
            <person name="Meng S."/>
            <person name="Li G."/>
            <person name="Viehrig K."/>
            <person name="Ye F."/>
            <person name="Su P."/>
            <person name="Kiefer A.F."/>
            <person name="Nichols A."/>
            <person name="Cepeda A.J."/>
            <person name="Yan W."/>
            <person name="Fan B."/>
            <person name="Jiang Y."/>
            <person name="Adhikari A."/>
            <person name="Zheng C.-J."/>
            <person name="Schuster L."/>
            <person name="Cowan T.M."/>
            <person name="Smanski M.J."/>
            <person name="Chevrette M.G."/>
            <person name="De Carvalho L.P.S."/>
            <person name="Shen B."/>
        </authorList>
    </citation>
    <scope>NUCLEOTIDE SEQUENCE [LARGE SCALE GENOMIC DNA]</scope>
    <source>
        <strain evidence="1 2">NPDC058584</strain>
    </source>
</reference>
<organism evidence="1 2">
    <name type="scientific">Streptomyces bacillaris</name>
    <dbReference type="NCBI Taxonomy" id="68179"/>
    <lineage>
        <taxon>Bacteria</taxon>
        <taxon>Bacillati</taxon>
        <taxon>Actinomycetota</taxon>
        <taxon>Actinomycetes</taxon>
        <taxon>Kitasatosporales</taxon>
        <taxon>Streptomycetaceae</taxon>
        <taxon>Streptomyces</taxon>
    </lineage>
</organism>
<evidence type="ECO:0000313" key="1">
    <source>
        <dbReference type="EMBL" id="MFD3959682.1"/>
    </source>
</evidence>
<keyword evidence="2" id="KW-1185">Reference proteome</keyword>
<dbReference type="SUPFAM" id="SSF56112">
    <property type="entry name" value="Protein kinase-like (PK-like)"/>
    <property type="match status" value="1"/>
</dbReference>
<dbReference type="InterPro" id="IPR027417">
    <property type="entry name" value="P-loop_NTPase"/>
</dbReference>
<dbReference type="InterPro" id="IPR011009">
    <property type="entry name" value="Kinase-like_dom_sf"/>
</dbReference>